<keyword evidence="2" id="KW-1185">Reference proteome</keyword>
<dbReference type="KEGG" id="fax:FUAX_47220"/>
<evidence type="ECO:0000313" key="2">
    <source>
        <dbReference type="Proteomes" id="UP001348817"/>
    </source>
</evidence>
<dbReference type="Proteomes" id="UP001348817">
    <property type="component" value="Plasmid pFA4"/>
</dbReference>
<evidence type="ECO:0008006" key="3">
    <source>
        <dbReference type="Google" id="ProtNLM"/>
    </source>
</evidence>
<dbReference type="EMBL" id="AP025318">
    <property type="protein sequence ID" value="BDD12290.1"/>
    <property type="molecule type" value="Genomic_DNA"/>
</dbReference>
<protein>
    <recommendedName>
        <fullName evidence="3">DUF4136 domain-containing protein</fullName>
    </recommendedName>
</protein>
<accession>A0AAU9CSL5</accession>
<keyword evidence="1" id="KW-0614">Plasmid</keyword>
<dbReference type="AlphaFoldDB" id="A0AAU9CSL5"/>
<organism evidence="1 2">
    <name type="scientific">Fulvitalea axinellae</name>
    <dbReference type="NCBI Taxonomy" id="1182444"/>
    <lineage>
        <taxon>Bacteria</taxon>
        <taxon>Pseudomonadati</taxon>
        <taxon>Bacteroidota</taxon>
        <taxon>Cytophagia</taxon>
        <taxon>Cytophagales</taxon>
        <taxon>Persicobacteraceae</taxon>
        <taxon>Fulvitalea</taxon>
    </lineage>
</organism>
<name>A0AAU9CSL5_9BACT</name>
<evidence type="ECO:0000313" key="1">
    <source>
        <dbReference type="EMBL" id="BDD12290.1"/>
    </source>
</evidence>
<reference evidence="1 2" key="1">
    <citation type="submission" date="2021-12" db="EMBL/GenBank/DDBJ databases">
        <title>Genome sequencing of bacteria with rrn-lacking chromosome and rrn-plasmid.</title>
        <authorList>
            <person name="Anda M."/>
            <person name="Iwasaki W."/>
        </authorList>
    </citation>
    <scope>NUCLEOTIDE SEQUENCE [LARGE SCALE GENOMIC DNA]</scope>
    <source>
        <strain evidence="1 2">DSM 100852</strain>
        <plasmid evidence="1 2">pFA4</plasmid>
    </source>
</reference>
<gene>
    <name evidence="1" type="ORF">FUAX_47220</name>
</gene>
<sequence length="209" mass="24043">MRGIITRRISPVLFVVFMTIVGTHVFGQTIKVTQGNLDFLKGQHSLRVKYVYDSMRVGKFRNEKDYIRNQMEKLNKEKSGSGEEWRMNWYRSRTTSYEPVFLNQLSEQLKTKKIKVSSKGDSPYTMVLKTTYTQPGYVVGMAKKDASINVEARFFKSGDPEKTVSTVVVKFVKPPKPLTFKDTSLDGRLEMAYEHCGKILGQYLNKTMP</sequence>
<proteinExistence type="predicted"/>
<geneLocation type="plasmid" evidence="1 2">
    <name>pFA4</name>
</geneLocation>